<dbReference type="Gene3D" id="3.40.50.720">
    <property type="entry name" value="NAD(P)-binding Rossmann-like Domain"/>
    <property type="match status" value="1"/>
</dbReference>
<dbReference type="Gene3D" id="3.30.360.10">
    <property type="entry name" value="Dihydrodipicolinate Reductase, domain 2"/>
    <property type="match status" value="1"/>
</dbReference>
<feature type="domain" description="Gfo/Idh/MocA-like oxidoreductase bacterial type C-terminal" evidence="2">
    <location>
        <begin position="193"/>
        <end position="425"/>
    </location>
</feature>
<proteinExistence type="predicted"/>
<dbReference type="InterPro" id="IPR050463">
    <property type="entry name" value="Gfo/Idh/MocA_oxidrdct_glycsds"/>
</dbReference>
<organism evidence="3 4">
    <name type="scientific">Crateriforma conspicua</name>
    <dbReference type="NCBI Taxonomy" id="2527996"/>
    <lineage>
        <taxon>Bacteria</taxon>
        <taxon>Pseudomonadati</taxon>
        <taxon>Planctomycetota</taxon>
        <taxon>Planctomycetia</taxon>
        <taxon>Planctomycetales</taxon>
        <taxon>Planctomycetaceae</taxon>
        <taxon>Crateriforma</taxon>
    </lineage>
</organism>
<accession>A0A5C6FYT8</accession>
<evidence type="ECO:0000313" key="4">
    <source>
        <dbReference type="Proteomes" id="UP000316476"/>
    </source>
</evidence>
<dbReference type="EC" id="1.1.1.18" evidence="3"/>
<comment type="caution">
    <text evidence="3">The sequence shown here is derived from an EMBL/GenBank/DDBJ whole genome shotgun (WGS) entry which is preliminary data.</text>
</comment>
<dbReference type="GO" id="GO:0000166">
    <property type="term" value="F:nucleotide binding"/>
    <property type="evidence" value="ECO:0007669"/>
    <property type="project" value="InterPro"/>
</dbReference>
<dbReference type="Pfam" id="PF19051">
    <property type="entry name" value="GFO_IDH_MocA_C2"/>
    <property type="match status" value="1"/>
</dbReference>
<dbReference type="OrthoDB" id="9792935at2"/>
<dbReference type="PROSITE" id="PS51318">
    <property type="entry name" value="TAT"/>
    <property type="match status" value="1"/>
</dbReference>
<name>A0A5C6FYT8_9PLAN</name>
<reference evidence="3 4" key="1">
    <citation type="submission" date="2019-02" db="EMBL/GenBank/DDBJ databases">
        <title>Deep-cultivation of Planctomycetes and their phenomic and genomic characterization uncovers novel biology.</title>
        <authorList>
            <person name="Wiegand S."/>
            <person name="Jogler M."/>
            <person name="Boedeker C."/>
            <person name="Pinto D."/>
            <person name="Vollmers J."/>
            <person name="Rivas-Marin E."/>
            <person name="Kohn T."/>
            <person name="Peeters S.H."/>
            <person name="Heuer A."/>
            <person name="Rast P."/>
            <person name="Oberbeckmann S."/>
            <person name="Bunk B."/>
            <person name="Jeske O."/>
            <person name="Meyerdierks A."/>
            <person name="Storesund J.E."/>
            <person name="Kallscheuer N."/>
            <person name="Luecker S."/>
            <person name="Lage O.M."/>
            <person name="Pohl T."/>
            <person name="Merkel B.J."/>
            <person name="Hornburger P."/>
            <person name="Mueller R.-W."/>
            <person name="Bruemmer F."/>
            <person name="Labrenz M."/>
            <person name="Spormann A.M."/>
            <person name="Op Den Camp H."/>
            <person name="Overmann J."/>
            <person name="Amann R."/>
            <person name="Jetten M.S.M."/>
            <person name="Mascher T."/>
            <person name="Medema M.H."/>
            <person name="Devos D.P."/>
            <person name="Kaster A.-K."/>
            <person name="Ovreas L."/>
            <person name="Rohde M."/>
            <person name="Galperin M.Y."/>
            <person name="Jogler C."/>
        </authorList>
    </citation>
    <scope>NUCLEOTIDE SEQUENCE [LARGE SCALE GENOMIC DNA]</scope>
    <source>
        <strain evidence="3 4">V7</strain>
    </source>
</reference>
<dbReference type="Proteomes" id="UP000316476">
    <property type="component" value="Unassembled WGS sequence"/>
</dbReference>
<protein>
    <submittedName>
        <fullName evidence="3">Inositol 2-dehydrogenase</fullName>
        <ecNumber evidence="3">1.1.1.18</ecNumber>
    </submittedName>
</protein>
<dbReference type="Pfam" id="PF01408">
    <property type="entry name" value="GFO_IDH_MocA"/>
    <property type="match status" value="1"/>
</dbReference>
<dbReference type="RefSeq" id="WP_146413144.1">
    <property type="nucleotide sequence ID" value="NZ_SJPZ01000001.1"/>
</dbReference>
<dbReference type="EMBL" id="SJPZ01000001">
    <property type="protein sequence ID" value="TWU66528.1"/>
    <property type="molecule type" value="Genomic_DNA"/>
</dbReference>
<dbReference type="InterPro" id="IPR006311">
    <property type="entry name" value="TAT_signal"/>
</dbReference>
<dbReference type="PANTHER" id="PTHR43818">
    <property type="entry name" value="BCDNA.GH03377"/>
    <property type="match status" value="1"/>
</dbReference>
<evidence type="ECO:0000259" key="2">
    <source>
        <dbReference type="Pfam" id="PF19051"/>
    </source>
</evidence>
<dbReference type="InterPro" id="IPR043906">
    <property type="entry name" value="Gfo/Idh/MocA_OxRdtase_bact_C"/>
</dbReference>
<dbReference type="SUPFAM" id="SSF55347">
    <property type="entry name" value="Glyceraldehyde-3-phosphate dehydrogenase-like, C-terminal domain"/>
    <property type="match status" value="1"/>
</dbReference>
<keyword evidence="3" id="KW-0560">Oxidoreductase</keyword>
<evidence type="ECO:0000259" key="1">
    <source>
        <dbReference type="Pfam" id="PF01408"/>
    </source>
</evidence>
<dbReference type="InterPro" id="IPR036291">
    <property type="entry name" value="NAD(P)-bd_dom_sf"/>
</dbReference>
<dbReference type="SUPFAM" id="SSF51735">
    <property type="entry name" value="NAD(P)-binding Rossmann-fold domains"/>
    <property type="match status" value="1"/>
</dbReference>
<feature type="domain" description="Gfo/Idh/MocA-like oxidoreductase N-terminal" evidence="1">
    <location>
        <begin position="38"/>
        <end position="161"/>
    </location>
</feature>
<dbReference type="InterPro" id="IPR000683">
    <property type="entry name" value="Gfo/Idh/MocA-like_OxRdtase_N"/>
</dbReference>
<gene>
    <name evidence="3" type="primary">iolG_10</name>
    <name evidence="3" type="ORF">V7x_20950</name>
</gene>
<sequence>MADNRRQFLASTASAAAATAAMVHTSPIARAADGSKLKAVVLGVGWYGMVDAKAALKVGGVDIAGICDVDSEHLEQSAEELKKLQGHRPQTFADHNEMLDKVDPDIAIIGTPPHWHSLQLIDCLNRGIDVYCEKPLTYDVREGQALVKAVNDSGRVVQVGFQRRQSQAFAEVKQFVESGKAGRIVQADVQIHYKAGTKDATPQDPPSSLDWDRWCGPAPKIAYSPQVGHKSWRLEKTTGHGHLVDWGIHNIDATRMMMNLDLPNRITADGGIYQYDGIITTPDTLSVHFEFDSMPVVWRHRLWGATEADPQYKNGVFLFGEDATIFTSDRQWMLIPKNNKGDIEVHDAPVDLGGKHMANFLAAVRGQESLACPIEQGFRSTATVQLGMVAYESGTTVHFDPKTLNVKGNDDAAALLRREYRAPYQHPYQA</sequence>
<dbReference type="AlphaFoldDB" id="A0A5C6FYT8"/>
<dbReference type="PANTHER" id="PTHR43818:SF5">
    <property type="entry name" value="OXIDOREDUCTASE FAMILY PROTEIN"/>
    <property type="match status" value="1"/>
</dbReference>
<dbReference type="GO" id="GO:0050112">
    <property type="term" value="F:inositol 2-dehydrogenase (NAD+) activity"/>
    <property type="evidence" value="ECO:0007669"/>
    <property type="project" value="UniProtKB-EC"/>
</dbReference>
<evidence type="ECO:0000313" key="3">
    <source>
        <dbReference type="EMBL" id="TWU66528.1"/>
    </source>
</evidence>